<dbReference type="GO" id="GO:0008195">
    <property type="term" value="F:phosphatidate phosphatase activity"/>
    <property type="evidence" value="ECO:0007669"/>
    <property type="project" value="TreeGrafter"/>
</dbReference>
<name>A0A9Q0QMM4_9MAGN</name>
<feature type="region of interest" description="Disordered" evidence="1">
    <location>
        <begin position="95"/>
        <end position="145"/>
    </location>
</feature>
<accession>A0A9Q0QMM4</accession>
<organism evidence="3 4">
    <name type="scientific">Protea cynaroides</name>
    <dbReference type="NCBI Taxonomy" id="273540"/>
    <lineage>
        <taxon>Eukaryota</taxon>
        <taxon>Viridiplantae</taxon>
        <taxon>Streptophyta</taxon>
        <taxon>Embryophyta</taxon>
        <taxon>Tracheophyta</taxon>
        <taxon>Spermatophyta</taxon>
        <taxon>Magnoliopsida</taxon>
        <taxon>Proteales</taxon>
        <taxon>Proteaceae</taxon>
        <taxon>Protea</taxon>
    </lineage>
</organism>
<dbReference type="Proteomes" id="UP001141806">
    <property type="component" value="Unassembled WGS sequence"/>
</dbReference>
<evidence type="ECO:0000313" key="4">
    <source>
        <dbReference type="Proteomes" id="UP001141806"/>
    </source>
</evidence>
<feature type="domain" description="Lipin N-terminal" evidence="2">
    <location>
        <begin position="20"/>
        <end position="92"/>
    </location>
</feature>
<evidence type="ECO:0000259" key="2">
    <source>
        <dbReference type="Pfam" id="PF04571"/>
    </source>
</evidence>
<evidence type="ECO:0000256" key="1">
    <source>
        <dbReference type="SAM" id="MobiDB-lite"/>
    </source>
</evidence>
<gene>
    <name evidence="3" type="ORF">NE237_017023</name>
</gene>
<dbReference type="Pfam" id="PF04571">
    <property type="entry name" value="Lipin_N"/>
    <property type="match status" value="1"/>
</dbReference>
<dbReference type="OrthoDB" id="4567at2759"/>
<dbReference type="InterPro" id="IPR007651">
    <property type="entry name" value="Lipin_N"/>
</dbReference>
<dbReference type="AlphaFoldDB" id="A0A9Q0QMM4"/>
<reference evidence="3" key="1">
    <citation type="journal article" date="2023" name="Plant J.">
        <title>The genome of the king protea, Protea cynaroides.</title>
        <authorList>
            <person name="Chang J."/>
            <person name="Duong T.A."/>
            <person name="Schoeman C."/>
            <person name="Ma X."/>
            <person name="Roodt D."/>
            <person name="Barker N."/>
            <person name="Li Z."/>
            <person name="Van de Peer Y."/>
            <person name="Mizrachi E."/>
        </authorList>
    </citation>
    <scope>NUCLEOTIDE SEQUENCE</scope>
    <source>
        <tissue evidence="3">Young leaves</tissue>
    </source>
</reference>
<protein>
    <recommendedName>
        <fullName evidence="2">Lipin N-terminal domain-containing protein</fullName>
    </recommendedName>
</protein>
<comment type="caution">
    <text evidence="3">The sequence shown here is derived from an EMBL/GenBank/DDBJ whole genome shotgun (WGS) entry which is preliminary data.</text>
</comment>
<dbReference type="PANTHER" id="PTHR12181:SF12">
    <property type="entry name" value="PHOSPHATIDATE PHOSPHATASE"/>
    <property type="match status" value="1"/>
</dbReference>
<proteinExistence type="predicted"/>
<dbReference type="EMBL" id="JAMYWD010000007">
    <property type="protein sequence ID" value="KAJ4965174.1"/>
    <property type="molecule type" value="Genomic_DNA"/>
</dbReference>
<sequence length="244" mass="27230">MLALGGYIRRGVFTVFEPFHLFGGAVDIIVVQQPDGSLKSSPWYVQFGKFQGVLKTEEKVVSITVNGVDAEFHMYLDHKGEAYFLRELDGEQVDSVYSPPSSVDETEEQSQSGRIGKPKSGDFDANQPSSAAPTGEASAKTLAKTSSRSTIFNTETVHENELTSVFSVSESPLPLNLHVTTFNSVESEMLEVNQQDTVTERLAQNDNLEPESVEILENESQKRIFLFLIYLSIMRWVLESHQRC</sequence>
<keyword evidence="4" id="KW-1185">Reference proteome</keyword>
<evidence type="ECO:0000313" key="3">
    <source>
        <dbReference type="EMBL" id="KAJ4965174.1"/>
    </source>
</evidence>
<dbReference type="InterPro" id="IPR026058">
    <property type="entry name" value="LIPIN"/>
</dbReference>
<dbReference type="PANTHER" id="PTHR12181">
    <property type="entry name" value="LIPIN"/>
    <property type="match status" value="1"/>
</dbReference>